<dbReference type="GO" id="GO:0008168">
    <property type="term" value="F:methyltransferase activity"/>
    <property type="evidence" value="ECO:0007669"/>
    <property type="project" value="InterPro"/>
</dbReference>
<dbReference type="Proteomes" id="UP000663889">
    <property type="component" value="Unassembled WGS sequence"/>
</dbReference>
<organism evidence="4 5">
    <name type="scientific">Rotaria sordida</name>
    <dbReference type="NCBI Taxonomy" id="392033"/>
    <lineage>
        <taxon>Eukaryota</taxon>
        <taxon>Metazoa</taxon>
        <taxon>Spiralia</taxon>
        <taxon>Gnathifera</taxon>
        <taxon>Rotifera</taxon>
        <taxon>Eurotatoria</taxon>
        <taxon>Bdelloidea</taxon>
        <taxon>Philodinida</taxon>
        <taxon>Philodinidae</taxon>
        <taxon>Rotaria</taxon>
    </lineage>
</organism>
<feature type="region of interest" description="Disordered" evidence="1">
    <location>
        <begin position="152"/>
        <end position="211"/>
    </location>
</feature>
<evidence type="ECO:0000313" key="5">
    <source>
        <dbReference type="Proteomes" id="UP000663874"/>
    </source>
</evidence>
<evidence type="ECO:0000256" key="1">
    <source>
        <dbReference type="SAM" id="MobiDB-lite"/>
    </source>
</evidence>
<feature type="compositionally biased region" description="Acidic residues" evidence="1">
    <location>
        <begin position="180"/>
        <end position="208"/>
    </location>
</feature>
<dbReference type="EMBL" id="CAJOBE010011735">
    <property type="protein sequence ID" value="CAF4137159.1"/>
    <property type="molecule type" value="Genomic_DNA"/>
</dbReference>
<dbReference type="InterPro" id="IPR012920">
    <property type="entry name" value="rRNA_MeTfrase_SPB1-like_C"/>
</dbReference>
<proteinExistence type="predicted"/>
<feature type="compositionally biased region" description="Basic and acidic residues" evidence="1">
    <location>
        <begin position="272"/>
        <end position="286"/>
    </location>
</feature>
<feature type="compositionally biased region" description="Basic and acidic residues" evidence="1">
    <location>
        <begin position="1"/>
        <end position="10"/>
    </location>
</feature>
<feature type="domain" description="Ribosomal RNA methyltransferase SPB1-like C-terminal" evidence="2">
    <location>
        <begin position="278"/>
        <end position="489"/>
    </location>
</feature>
<feature type="non-terminal residue" evidence="4">
    <location>
        <position position="1"/>
    </location>
</feature>
<accession>A0A819X5Y6</accession>
<reference evidence="4" key="1">
    <citation type="submission" date="2021-02" db="EMBL/GenBank/DDBJ databases">
        <authorList>
            <person name="Nowell W R."/>
        </authorList>
    </citation>
    <scope>NUCLEOTIDE SEQUENCE</scope>
</reference>
<feature type="compositionally biased region" description="Basic residues" evidence="1">
    <location>
        <begin position="478"/>
        <end position="502"/>
    </location>
</feature>
<sequence>EIKKEEKTEQDQDDDDDDIDKDIEEQLLRLNEQQRKEAKRKRKHIMKEKRKLRDRLALKMILPGDIHDHETAEGGKNDQGLFDLEKIKTKKQLLEISSALPDIDFGVDHGINNHDDDIYLGQEKNRIPRVSYDKDKNNGDLSSIDIYKQYLDDDDDDEDEDNNQPIPYDSEQRRVKLDSDVDDDESENEDNDNNEWEDEEENPLDMDILDASTKTAKAKTVADVWFEQDIFKQTLQDDNDDEEFELERKLNALKSDGVSVLGKSSKSILKTAKNDHSSESEDDTKPKKSKRALNDDGFEEVPIDQPMKRIHLDAEDLALGHVMAQSKRNREQLIDHSYNRFMGYGDNEGIPKWFIEEEKQHCRASLPITKELVERYKAKMKEIDQRPTKKVAEAKARKKRRELRKLEKVKKKAEPLLENADLDDTERNKQIKDLYRKYGVIGQKKPNVKYVVAKKSQRGAVRPSGAKGPYKVVDKRLKKDKRAAKQRNKLNKNKQSNRKGQKQQKSSKNNNRKKRT</sequence>
<feature type="compositionally biased region" description="Acidic residues" evidence="1">
    <location>
        <begin position="11"/>
        <end position="22"/>
    </location>
</feature>
<name>A0A819X5Y6_9BILA</name>
<evidence type="ECO:0000313" key="4">
    <source>
        <dbReference type="EMBL" id="CAF4137159.1"/>
    </source>
</evidence>
<dbReference type="GO" id="GO:0005634">
    <property type="term" value="C:nucleus"/>
    <property type="evidence" value="ECO:0007669"/>
    <property type="project" value="InterPro"/>
</dbReference>
<evidence type="ECO:0000259" key="2">
    <source>
        <dbReference type="Pfam" id="PF07780"/>
    </source>
</evidence>
<dbReference type="Pfam" id="PF07780">
    <property type="entry name" value="Spb1_C"/>
    <property type="match status" value="1"/>
</dbReference>
<dbReference type="AlphaFoldDB" id="A0A819X5Y6"/>
<dbReference type="GO" id="GO:0006364">
    <property type="term" value="P:rRNA processing"/>
    <property type="evidence" value="ECO:0007669"/>
    <property type="project" value="InterPro"/>
</dbReference>
<gene>
    <name evidence="4" type="ORF">FNK824_LOCUS33017</name>
    <name evidence="3" type="ORF">SEV965_LOCUS33472</name>
</gene>
<feature type="region of interest" description="Disordered" evidence="1">
    <location>
        <begin position="1"/>
        <end position="22"/>
    </location>
</feature>
<feature type="region of interest" description="Disordered" evidence="1">
    <location>
        <begin position="264"/>
        <end position="299"/>
    </location>
</feature>
<evidence type="ECO:0000313" key="3">
    <source>
        <dbReference type="EMBL" id="CAF1446324.1"/>
    </source>
</evidence>
<dbReference type="Proteomes" id="UP000663874">
    <property type="component" value="Unassembled WGS sequence"/>
</dbReference>
<protein>
    <recommendedName>
        <fullName evidence="2">Ribosomal RNA methyltransferase SPB1-like C-terminal domain-containing protein</fullName>
    </recommendedName>
</protein>
<feature type="compositionally biased region" description="Basic and acidic residues" evidence="1">
    <location>
        <begin position="170"/>
        <end position="179"/>
    </location>
</feature>
<dbReference type="EMBL" id="CAJNOU010004564">
    <property type="protein sequence ID" value="CAF1446324.1"/>
    <property type="molecule type" value="Genomic_DNA"/>
</dbReference>
<feature type="compositionally biased region" description="Acidic residues" evidence="1">
    <location>
        <begin position="152"/>
        <end position="162"/>
    </location>
</feature>
<feature type="region of interest" description="Disordered" evidence="1">
    <location>
        <begin position="454"/>
        <end position="516"/>
    </location>
</feature>
<comment type="caution">
    <text evidence="4">The sequence shown here is derived from an EMBL/GenBank/DDBJ whole genome shotgun (WGS) entry which is preliminary data.</text>
</comment>